<dbReference type="HOGENOM" id="CLU_098404_1_3_1"/>
<dbReference type="Proteomes" id="UP000053664">
    <property type="component" value="Unassembled WGS sequence"/>
</dbReference>
<evidence type="ECO:0000313" key="11">
    <source>
        <dbReference type="EMBL" id="EPQ28941.1"/>
    </source>
</evidence>
<feature type="region of interest" description="Disordered" evidence="9">
    <location>
        <begin position="28"/>
        <end position="60"/>
    </location>
</feature>
<evidence type="ECO:0000256" key="7">
    <source>
        <dbReference type="ARBA" id="ARBA00023136"/>
    </source>
</evidence>
<dbReference type="PANTHER" id="PTHR19315">
    <property type="entry name" value="ER MEMBRANE PROTEIN COMPLEX SUBUNIT 4"/>
    <property type="match status" value="1"/>
</dbReference>
<evidence type="ECO:0000256" key="1">
    <source>
        <dbReference type="ARBA" id="ARBA00004477"/>
    </source>
</evidence>
<proteinExistence type="inferred from homology"/>
<dbReference type="OrthoDB" id="369569at2759"/>
<evidence type="ECO:0000313" key="12">
    <source>
        <dbReference type="Proteomes" id="UP000053664"/>
    </source>
</evidence>
<dbReference type="PIRSF" id="PIRSF017207">
    <property type="entry name" value="UCP017207_TM-p85"/>
    <property type="match status" value="1"/>
</dbReference>
<protein>
    <recommendedName>
        <fullName evidence="3 8">ER membrane protein complex subunit 4</fullName>
    </recommendedName>
</protein>
<name>A0A061HEA7_9BASI</name>
<keyword evidence="5" id="KW-0256">Endoplasmic reticulum</keyword>
<evidence type="ECO:0000256" key="10">
    <source>
        <dbReference type="SAM" id="Phobius"/>
    </source>
</evidence>
<dbReference type="GeneID" id="19317849"/>
<evidence type="ECO:0000256" key="5">
    <source>
        <dbReference type="ARBA" id="ARBA00022824"/>
    </source>
</evidence>
<feature type="transmembrane region" description="Helical" evidence="10">
    <location>
        <begin position="89"/>
        <end position="114"/>
    </location>
</feature>
<reference evidence="11 12" key="1">
    <citation type="journal article" date="2013" name="Plant Cell">
        <title>The transition from a phytopathogenic smut ancestor to an anamorphic biocontrol agent deciphered by comparative whole-genome analysis.</title>
        <authorList>
            <person name="Lefebvre F."/>
            <person name="Joly D.L."/>
            <person name="Labbe C."/>
            <person name="Teichmann B."/>
            <person name="Linning R."/>
            <person name="Belzile F."/>
            <person name="Bakkeren G."/>
            <person name="Belanger R.R."/>
        </authorList>
    </citation>
    <scope>NUCLEOTIDE SEQUENCE [LARGE SCALE GENOMIC DNA]</scope>
    <source>
        <strain evidence="11 12">PF-1</strain>
    </source>
</reference>
<dbReference type="AlphaFoldDB" id="A0A061HEA7"/>
<keyword evidence="6 10" id="KW-1133">Transmembrane helix</keyword>
<feature type="transmembrane region" description="Helical" evidence="10">
    <location>
        <begin position="134"/>
        <end position="154"/>
    </location>
</feature>
<evidence type="ECO:0000256" key="8">
    <source>
        <dbReference type="PIRNR" id="PIRNR017207"/>
    </source>
</evidence>
<comment type="subcellular location">
    <subcellularLocation>
        <location evidence="1">Endoplasmic reticulum membrane</location>
        <topology evidence="1">Multi-pass membrane protein</topology>
    </subcellularLocation>
</comment>
<evidence type="ECO:0000256" key="4">
    <source>
        <dbReference type="ARBA" id="ARBA00022692"/>
    </source>
</evidence>
<evidence type="ECO:0000256" key="2">
    <source>
        <dbReference type="ARBA" id="ARBA00007715"/>
    </source>
</evidence>
<dbReference type="InterPro" id="IPR009445">
    <property type="entry name" value="TMEM85/Emc4"/>
</dbReference>
<evidence type="ECO:0000256" key="6">
    <source>
        <dbReference type="ARBA" id="ARBA00022989"/>
    </source>
</evidence>
<dbReference type="RefSeq" id="XP_007879451.1">
    <property type="nucleotide sequence ID" value="XM_007881260.1"/>
</dbReference>
<dbReference type="KEGG" id="pfp:PFL1_03741"/>
<comment type="similarity">
    <text evidence="2 8">Belongs to the EMC4 family.</text>
</comment>
<dbReference type="eggNOG" id="KOG3318">
    <property type="taxonomic scope" value="Eukaryota"/>
</dbReference>
<accession>A0A061HEA7</accession>
<keyword evidence="7 8" id="KW-0472">Membrane</keyword>
<evidence type="ECO:0000256" key="9">
    <source>
        <dbReference type="SAM" id="MobiDB-lite"/>
    </source>
</evidence>
<organism evidence="11 12">
    <name type="scientific">Pseudozyma flocculosa PF-1</name>
    <dbReference type="NCBI Taxonomy" id="1277687"/>
    <lineage>
        <taxon>Eukaryota</taxon>
        <taxon>Fungi</taxon>
        <taxon>Dikarya</taxon>
        <taxon>Basidiomycota</taxon>
        <taxon>Ustilaginomycotina</taxon>
        <taxon>Ustilaginomycetes</taxon>
        <taxon>Ustilaginales</taxon>
        <taxon>Ustilaginaceae</taxon>
        <taxon>Pseudozyma</taxon>
    </lineage>
</organism>
<dbReference type="Pfam" id="PF06417">
    <property type="entry name" value="EMC4"/>
    <property type="match status" value="1"/>
</dbReference>
<keyword evidence="4 10" id="KW-0812">Transmembrane</keyword>
<gene>
    <name evidence="11" type="ORF">PFL1_03741</name>
</gene>
<dbReference type="GO" id="GO:0005789">
    <property type="term" value="C:endoplasmic reticulum membrane"/>
    <property type="evidence" value="ECO:0007669"/>
    <property type="project" value="UniProtKB-SubCell"/>
</dbReference>
<evidence type="ECO:0000256" key="3">
    <source>
        <dbReference type="ARBA" id="ARBA00020820"/>
    </source>
</evidence>
<dbReference type="EMBL" id="KE361633">
    <property type="protein sequence ID" value="EPQ28941.1"/>
    <property type="molecule type" value="Genomic_DNA"/>
</dbReference>
<sequence>MSASTTTVTRPLSAYSLNYPGAFTSSSKSKAVEAADPPGFIDPDAVQKRQSKAKASDAVADRADPSALKMAKAWELAYSPAKSLPMNAIMLYMSGGGVQIFSMMAVGMLITGPIKGVSGMNTAFARYASPSHSLLLPKAVFILCQLAAVALGLYKCWSMGLLPTESSDWLAWREPREPLEFTPIRPW</sequence>